<evidence type="ECO:0000313" key="2">
    <source>
        <dbReference type="EMBL" id="OIJ90897.1"/>
    </source>
</evidence>
<feature type="compositionally biased region" description="Basic and acidic residues" evidence="1">
    <location>
        <begin position="10"/>
        <end position="24"/>
    </location>
</feature>
<reference evidence="2 3" key="1">
    <citation type="submission" date="2016-10" db="EMBL/GenBank/DDBJ databases">
        <title>Genome sequence of Streptomyces sp. MUSC 93.</title>
        <authorList>
            <person name="Lee L.-H."/>
            <person name="Ser H.-L."/>
            <person name="Law J.W.-F."/>
        </authorList>
    </citation>
    <scope>NUCLEOTIDE SEQUENCE [LARGE SCALE GENOMIC DNA]</scope>
    <source>
        <strain evidence="2 3">MUSC 93</strain>
    </source>
</reference>
<organism evidence="2 3">
    <name type="scientific">Streptomyces colonosanans</name>
    <dbReference type="NCBI Taxonomy" id="1428652"/>
    <lineage>
        <taxon>Bacteria</taxon>
        <taxon>Bacillati</taxon>
        <taxon>Actinomycetota</taxon>
        <taxon>Actinomycetes</taxon>
        <taxon>Kitasatosporales</taxon>
        <taxon>Streptomycetaceae</taxon>
        <taxon>Streptomyces</taxon>
    </lineage>
</organism>
<protein>
    <submittedName>
        <fullName evidence="2">Uncharacterized protein</fullName>
    </submittedName>
</protein>
<sequence>MGRRQQRAQRMRDEARGVDTRTGEIPEFACPPRLLAPAVVEEWLTTAELEALSEADAMIRASVRWRCARDEYALSLDDSTHHLRARVAQLCGPVSRPVWRDELGAPWHVRRQ</sequence>
<gene>
    <name evidence="2" type="ORF">BIV24_17105</name>
</gene>
<evidence type="ECO:0000256" key="1">
    <source>
        <dbReference type="SAM" id="MobiDB-lite"/>
    </source>
</evidence>
<accession>A0A1S2PBD0</accession>
<comment type="caution">
    <text evidence="2">The sequence shown here is derived from an EMBL/GenBank/DDBJ whole genome shotgun (WGS) entry which is preliminary data.</text>
</comment>
<keyword evidence="3" id="KW-1185">Reference proteome</keyword>
<evidence type="ECO:0000313" key="3">
    <source>
        <dbReference type="Proteomes" id="UP000179935"/>
    </source>
</evidence>
<name>A0A1S2PBD0_9ACTN</name>
<proteinExistence type="predicted"/>
<dbReference type="EMBL" id="MLYP01000043">
    <property type="protein sequence ID" value="OIJ90897.1"/>
    <property type="molecule type" value="Genomic_DNA"/>
</dbReference>
<dbReference type="AlphaFoldDB" id="A0A1S2PBD0"/>
<feature type="region of interest" description="Disordered" evidence="1">
    <location>
        <begin position="1"/>
        <end position="24"/>
    </location>
</feature>
<dbReference type="Proteomes" id="UP000179935">
    <property type="component" value="Unassembled WGS sequence"/>
</dbReference>